<evidence type="ECO:0000256" key="1">
    <source>
        <dbReference type="SAM" id="MobiDB-lite"/>
    </source>
</evidence>
<dbReference type="GO" id="GO:0003677">
    <property type="term" value="F:DNA binding"/>
    <property type="evidence" value="ECO:0007669"/>
    <property type="project" value="InterPro"/>
</dbReference>
<dbReference type="GO" id="GO:0015627">
    <property type="term" value="C:type II protein secretion system complex"/>
    <property type="evidence" value="ECO:0007669"/>
    <property type="project" value="TreeGrafter"/>
</dbReference>
<dbReference type="InterPro" id="IPR010994">
    <property type="entry name" value="RuvA_2-like"/>
</dbReference>
<protein>
    <submittedName>
        <fullName evidence="4">Competence protein ComEA</fullName>
    </submittedName>
</protein>
<dbReference type="SUPFAM" id="SSF47781">
    <property type="entry name" value="RuvA domain 2-like"/>
    <property type="match status" value="1"/>
</dbReference>
<dbReference type="InterPro" id="IPR051675">
    <property type="entry name" value="Endo/Exo/Phosphatase_dom_1"/>
</dbReference>
<keyword evidence="2" id="KW-0472">Membrane</keyword>
<sequence>MAEAEGNPPERAESDDSPEPGATSNSVTPPTRLRRLVRRWLPESWLQSRVDPGGKGLLVIVFAGLVGAVVIVVTVWTNRPSITPAPPLPTLPSSSTAPASSSAAPRELVISVVGEVHRPGLVTVEPGSRVADALRAAGGALPDTEVTALNLARELTDGEQLYVGVPVPANARGSDRSPQGRRGAGTGTAKLDLNRASREDIEELPGVGPVTAKRILRWRREHERFTEVGQLREISGIGEVRFSRLREMVRV</sequence>
<evidence type="ECO:0000256" key="2">
    <source>
        <dbReference type="SAM" id="Phobius"/>
    </source>
</evidence>
<gene>
    <name evidence="4" type="ORF">FHX42_002759</name>
</gene>
<feature type="region of interest" description="Disordered" evidence="1">
    <location>
        <begin position="1"/>
        <end position="31"/>
    </location>
</feature>
<feature type="transmembrane region" description="Helical" evidence="2">
    <location>
        <begin position="56"/>
        <end position="76"/>
    </location>
</feature>
<feature type="domain" description="Helix-hairpin-helix DNA-binding motif class 1" evidence="3">
    <location>
        <begin position="229"/>
        <end position="248"/>
    </location>
</feature>
<dbReference type="Proteomes" id="UP000569329">
    <property type="component" value="Unassembled WGS sequence"/>
</dbReference>
<keyword evidence="5" id="KW-1185">Reference proteome</keyword>
<comment type="caution">
    <text evidence="4">The sequence shown here is derived from an EMBL/GenBank/DDBJ whole genome shotgun (WGS) entry which is preliminary data.</text>
</comment>
<reference evidence="4 5" key="1">
    <citation type="submission" date="2020-07" db="EMBL/GenBank/DDBJ databases">
        <title>Sequencing the genomes of 1000 actinobacteria strains.</title>
        <authorList>
            <person name="Klenk H.-P."/>
        </authorList>
    </citation>
    <scope>NUCLEOTIDE SEQUENCE [LARGE SCALE GENOMIC DNA]</scope>
    <source>
        <strain evidence="4 5">DSM 45975</strain>
    </source>
</reference>
<feature type="domain" description="Helix-hairpin-helix DNA-binding motif class 1" evidence="3">
    <location>
        <begin position="199"/>
        <end position="218"/>
    </location>
</feature>
<dbReference type="GO" id="GO:0006281">
    <property type="term" value="P:DNA repair"/>
    <property type="evidence" value="ECO:0007669"/>
    <property type="project" value="InterPro"/>
</dbReference>
<evidence type="ECO:0000313" key="4">
    <source>
        <dbReference type="EMBL" id="MBA8825408.1"/>
    </source>
</evidence>
<dbReference type="AlphaFoldDB" id="A0A839E3A8"/>
<dbReference type="EMBL" id="JACGWZ010000003">
    <property type="protein sequence ID" value="MBA8825408.1"/>
    <property type="molecule type" value="Genomic_DNA"/>
</dbReference>
<dbReference type="SMART" id="SM00278">
    <property type="entry name" value="HhH1"/>
    <property type="match status" value="2"/>
</dbReference>
<keyword evidence="2" id="KW-1133">Transmembrane helix</keyword>
<proteinExistence type="predicted"/>
<dbReference type="Pfam" id="PF10531">
    <property type="entry name" value="SLBB"/>
    <property type="match status" value="1"/>
</dbReference>
<dbReference type="PANTHER" id="PTHR21180:SF32">
    <property type="entry name" value="ENDONUCLEASE_EXONUCLEASE_PHOSPHATASE FAMILY DOMAIN-CONTAINING PROTEIN 1"/>
    <property type="match status" value="1"/>
</dbReference>
<dbReference type="Pfam" id="PF12836">
    <property type="entry name" value="HHH_3"/>
    <property type="match status" value="1"/>
</dbReference>
<evidence type="ECO:0000259" key="3">
    <source>
        <dbReference type="SMART" id="SM00278"/>
    </source>
</evidence>
<dbReference type="PANTHER" id="PTHR21180">
    <property type="entry name" value="ENDONUCLEASE/EXONUCLEASE/PHOSPHATASE FAMILY DOMAIN-CONTAINING PROTEIN 1"/>
    <property type="match status" value="1"/>
</dbReference>
<organism evidence="4 5">
    <name type="scientific">Halosaccharopolyspora lacisalsi</name>
    <dbReference type="NCBI Taxonomy" id="1000566"/>
    <lineage>
        <taxon>Bacteria</taxon>
        <taxon>Bacillati</taxon>
        <taxon>Actinomycetota</taxon>
        <taxon>Actinomycetes</taxon>
        <taxon>Pseudonocardiales</taxon>
        <taxon>Pseudonocardiaceae</taxon>
        <taxon>Halosaccharopolyspora</taxon>
    </lineage>
</organism>
<accession>A0A839E3A8</accession>
<feature type="region of interest" description="Disordered" evidence="1">
    <location>
        <begin position="82"/>
        <end position="103"/>
    </location>
</feature>
<feature type="region of interest" description="Disordered" evidence="1">
    <location>
        <begin position="167"/>
        <end position="188"/>
    </location>
</feature>
<dbReference type="InterPro" id="IPR019554">
    <property type="entry name" value="Soluble_ligand-bd"/>
</dbReference>
<keyword evidence="2" id="KW-0812">Transmembrane</keyword>
<dbReference type="Gene3D" id="3.10.560.10">
    <property type="entry name" value="Outer membrane lipoprotein wza domain like"/>
    <property type="match status" value="1"/>
</dbReference>
<evidence type="ECO:0000313" key="5">
    <source>
        <dbReference type="Proteomes" id="UP000569329"/>
    </source>
</evidence>
<dbReference type="GO" id="GO:0015628">
    <property type="term" value="P:protein secretion by the type II secretion system"/>
    <property type="evidence" value="ECO:0007669"/>
    <property type="project" value="TreeGrafter"/>
</dbReference>
<dbReference type="InterPro" id="IPR003583">
    <property type="entry name" value="Hlx-hairpin-Hlx_DNA-bd_motif"/>
</dbReference>
<feature type="compositionally biased region" description="Low complexity" evidence="1">
    <location>
        <begin position="91"/>
        <end position="103"/>
    </location>
</feature>
<name>A0A839E3A8_9PSEU</name>
<dbReference type="Gene3D" id="1.10.150.20">
    <property type="entry name" value="5' to 3' exonuclease, C-terminal subdomain"/>
    <property type="match status" value="1"/>
</dbReference>